<reference evidence="1" key="1">
    <citation type="journal article" date="2023" name="PLoS Negl. Trop. Dis.">
        <title>A genome sequence for Biomphalaria pfeifferi, the major vector snail for the human-infecting parasite Schistosoma mansoni.</title>
        <authorList>
            <person name="Bu L."/>
            <person name="Lu L."/>
            <person name="Laidemitt M.R."/>
            <person name="Zhang S.M."/>
            <person name="Mutuku M."/>
            <person name="Mkoji G."/>
            <person name="Steinauer M."/>
            <person name="Loker E.S."/>
        </authorList>
    </citation>
    <scope>NUCLEOTIDE SEQUENCE</scope>
    <source>
        <strain evidence="1">KasaAsao</strain>
    </source>
</reference>
<dbReference type="PANTHER" id="PTHR35348">
    <property type="entry name" value="TESTIS, PROSTATE AND PLACENTA-EXPRESSED PROTEIN"/>
    <property type="match status" value="1"/>
</dbReference>
<keyword evidence="2" id="KW-1185">Reference proteome</keyword>
<dbReference type="PANTHER" id="PTHR35348:SF1">
    <property type="entry name" value="TESTIS, PROSTATE AND PLACENTA-EXPRESSED PROTEIN"/>
    <property type="match status" value="1"/>
</dbReference>
<evidence type="ECO:0000313" key="2">
    <source>
        <dbReference type="Proteomes" id="UP001233172"/>
    </source>
</evidence>
<dbReference type="InterPro" id="IPR034584">
    <property type="entry name" value="SPMIP8"/>
</dbReference>
<gene>
    <name evidence="1" type="ORF">Bpfe_028963</name>
</gene>
<organism evidence="1 2">
    <name type="scientific">Biomphalaria pfeifferi</name>
    <name type="common">Bloodfluke planorb</name>
    <name type="synonym">Freshwater snail</name>
    <dbReference type="NCBI Taxonomy" id="112525"/>
    <lineage>
        <taxon>Eukaryota</taxon>
        <taxon>Metazoa</taxon>
        <taxon>Spiralia</taxon>
        <taxon>Lophotrochozoa</taxon>
        <taxon>Mollusca</taxon>
        <taxon>Gastropoda</taxon>
        <taxon>Heterobranchia</taxon>
        <taxon>Euthyneura</taxon>
        <taxon>Panpulmonata</taxon>
        <taxon>Hygrophila</taxon>
        <taxon>Lymnaeoidea</taxon>
        <taxon>Planorbidae</taxon>
        <taxon>Biomphalaria</taxon>
    </lineage>
</organism>
<accession>A0AAD8EWR2</accession>
<evidence type="ECO:0000313" key="1">
    <source>
        <dbReference type="EMBL" id="KAK0041599.1"/>
    </source>
</evidence>
<dbReference type="Proteomes" id="UP001233172">
    <property type="component" value="Unassembled WGS sequence"/>
</dbReference>
<proteinExistence type="predicted"/>
<comment type="caution">
    <text evidence="1">The sequence shown here is derived from an EMBL/GenBank/DDBJ whole genome shotgun (WGS) entry which is preliminary data.</text>
</comment>
<sequence length="224" mass="26207">MTYCIGKDYRALRVVGPDYVHHYPTFKRVQLAAVKEKLYNPNLPTLRHEDRDNVIGRLSDEHCKTTTCCTPRDFAEAEMNAFKPPVERLHCLDVTRTGRAVSNMYFTPQEVQKASLAWAKFVERSNVQAANVQKHLYPHVQDQNYHFDGAAVRIIKPEIRNRRQTFKCEPQMDPNGYRQFQPTPANTNSRYRHAHPAFYRNMSDQVWMNPSVRPEHYDPLVHGH</sequence>
<dbReference type="EMBL" id="JASAOG010000268">
    <property type="protein sequence ID" value="KAK0041599.1"/>
    <property type="molecule type" value="Genomic_DNA"/>
</dbReference>
<dbReference type="AlphaFoldDB" id="A0AAD8EWR2"/>
<protein>
    <submittedName>
        <fullName evidence="1">Testis prostate and placenta-expressed protein</fullName>
    </submittedName>
</protein>
<name>A0AAD8EWR2_BIOPF</name>
<reference evidence="1" key="2">
    <citation type="submission" date="2023-04" db="EMBL/GenBank/DDBJ databases">
        <authorList>
            <person name="Bu L."/>
            <person name="Lu L."/>
            <person name="Laidemitt M.R."/>
            <person name="Zhang S.M."/>
            <person name="Mutuku M."/>
            <person name="Mkoji G."/>
            <person name="Steinauer M."/>
            <person name="Loker E.S."/>
        </authorList>
    </citation>
    <scope>NUCLEOTIDE SEQUENCE</scope>
    <source>
        <strain evidence="1">KasaAsao</strain>
        <tissue evidence="1">Whole Snail</tissue>
    </source>
</reference>
<dbReference type="Pfam" id="PF22574">
    <property type="entry name" value="SPMIP8"/>
    <property type="match status" value="1"/>
</dbReference>